<evidence type="ECO:0000313" key="1">
    <source>
        <dbReference type="EMBL" id="TGO12674.1"/>
    </source>
</evidence>
<reference evidence="1 2" key="1">
    <citation type="submission" date="2017-12" db="EMBL/GenBank/DDBJ databases">
        <title>Comparative genomics of Botrytis spp.</title>
        <authorList>
            <person name="Valero-Jimenez C.A."/>
            <person name="Tapia P."/>
            <person name="Veloso J."/>
            <person name="Silva-Moreno E."/>
            <person name="Staats M."/>
            <person name="Valdes J.H."/>
            <person name="Van Kan J.A.L."/>
        </authorList>
    </citation>
    <scope>NUCLEOTIDE SEQUENCE [LARGE SCALE GENOMIC DNA]</scope>
    <source>
        <strain evidence="1 2">Bt9001</strain>
    </source>
</reference>
<accession>A0A4Z1EJN0</accession>
<name>A0A4Z1EJN0_9HELO</name>
<proteinExistence type="predicted"/>
<dbReference type="Proteomes" id="UP000297777">
    <property type="component" value="Unassembled WGS sequence"/>
</dbReference>
<dbReference type="AlphaFoldDB" id="A0A4Z1EJN0"/>
<organism evidence="1 2">
    <name type="scientific">Botrytis tulipae</name>
    <dbReference type="NCBI Taxonomy" id="87230"/>
    <lineage>
        <taxon>Eukaryota</taxon>
        <taxon>Fungi</taxon>
        <taxon>Dikarya</taxon>
        <taxon>Ascomycota</taxon>
        <taxon>Pezizomycotina</taxon>
        <taxon>Leotiomycetes</taxon>
        <taxon>Helotiales</taxon>
        <taxon>Sclerotiniaceae</taxon>
        <taxon>Botrytis</taxon>
    </lineage>
</organism>
<evidence type="ECO:0000313" key="2">
    <source>
        <dbReference type="Proteomes" id="UP000297777"/>
    </source>
</evidence>
<protein>
    <submittedName>
        <fullName evidence="1">Uncharacterized protein</fullName>
    </submittedName>
</protein>
<comment type="caution">
    <text evidence="1">The sequence shown here is derived from an EMBL/GenBank/DDBJ whole genome shotgun (WGS) entry which is preliminary data.</text>
</comment>
<sequence>MARFSGIGGLIHLTSREIGGIGGKASVGVVSIILGSGGGKNEGYGNIDKGDHKKLGYWGDDTDLMDLSFE</sequence>
<gene>
    <name evidence="1" type="ORF">BTUL_0084g00320</name>
</gene>
<dbReference type="EMBL" id="PQXH01000084">
    <property type="protein sequence ID" value="TGO12674.1"/>
    <property type="molecule type" value="Genomic_DNA"/>
</dbReference>
<keyword evidence="2" id="KW-1185">Reference proteome</keyword>